<dbReference type="PANTHER" id="PTHR33332">
    <property type="entry name" value="REVERSE TRANSCRIPTASE DOMAIN-CONTAINING PROTEIN"/>
    <property type="match status" value="1"/>
</dbReference>
<dbReference type="Proteomes" id="UP001159405">
    <property type="component" value="Unassembled WGS sequence"/>
</dbReference>
<evidence type="ECO:0000313" key="2">
    <source>
        <dbReference type="Proteomes" id="UP001159405"/>
    </source>
</evidence>
<evidence type="ECO:0000313" key="1">
    <source>
        <dbReference type="EMBL" id="CAH3121825.1"/>
    </source>
</evidence>
<dbReference type="EMBL" id="CALNXK010000036">
    <property type="protein sequence ID" value="CAH3121825.1"/>
    <property type="molecule type" value="Genomic_DNA"/>
</dbReference>
<accession>A0ABN8NUN5</accession>
<reference evidence="1 2" key="1">
    <citation type="submission" date="2022-05" db="EMBL/GenBank/DDBJ databases">
        <authorList>
            <consortium name="Genoscope - CEA"/>
            <person name="William W."/>
        </authorList>
    </citation>
    <scope>NUCLEOTIDE SEQUENCE [LARGE SCALE GENOMIC DNA]</scope>
</reference>
<gene>
    <name evidence="1" type="ORF">PLOB_00028943</name>
</gene>
<keyword evidence="2" id="KW-1185">Reference proteome</keyword>
<organism evidence="1 2">
    <name type="scientific">Porites lobata</name>
    <dbReference type="NCBI Taxonomy" id="104759"/>
    <lineage>
        <taxon>Eukaryota</taxon>
        <taxon>Metazoa</taxon>
        <taxon>Cnidaria</taxon>
        <taxon>Anthozoa</taxon>
        <taxon>Hexacorallia</taxon>
        <taxon>Scleractinia</taxon>
        <taxon>Fungiina</taxon>
        <taxon>Poritidae</taxon>
        <taxon>Porites</taxon>
    </lineage>
</organism>
<feature type="non-terminal residue" evidence="1">
    <location>
        <position position="133"/>
    </location>
</feature>
<name>A0ABN8NUN5_9CNID</name>
<proteinExistence type="predicted"/>
<protein>
    <submittedName>
        <fullName evidence="1">Uncharacterized protein</fullName>
    </submittedName>
</protein>
<comment type="caution">
    <text evidence="1">The sequence shown here is derived from an EMBL/GenBank/DDBJ whole genome shotgun (WGS) entry which is preliminary data.</text>
</comment>
<sequence>MVLHAFVTSRIDYCNGLLYGLPDCEIAKLQRLQNAAARLLMSCKKYDHITPVLINLHWLPVRYRINFKILLLTFKALYGMALSYIIDLIHTKTNTCYLLRSNEGVLLKHPSGKMKKSFGDRSFSVAAPTLWNA</sequence>